<evidence type="ECO:0000313" key="2">
    <source>
        <dbReference type="EMBL" id="KPL58378.1"/>
    </source>
</evidence>
<accession>A0A0N8GGF8</accession>
<evidence type="ECO:0008006" key="4">
    <source>
        <dbReference type="Google" id="ProtNLM"/>
    </source>
</evidence>
<dbReference type="Proteomes" id="UP000050398">
    <property type="component" value="Unassembled WGS sequence"/>
</dbReference>
<sequence length="170" mass="19027">MTKLRFFILMMSALLLASCNGKDLNLTDGDKQVTQQIDDVISQYIVQKYATSYSGTEKQFEVHKVYGTSEKNGVLSVYMWSYYGGFNQATGLEAQSGHSLPAVVRLSQKDETCSVIDYIEPQDGSMYLSSLEKMFPAAYVKSAQRDSGNIGGLEKEMDKKVQAWLEKQES</sequence>
<reference evidence="2 3" key="1">
    <citation type="submission" date="2015-08" db="EMBL/GenBank/DDBJ databases">
        <title>Draft Genome Sequence of Bacillus vietnamensis UCD-SED5.</title>
        <authorList>
            <person name="Lee R.D."/>
            <person name="Jospin G."/>
            <person name="Lang J.M."/>
            <person name="Coil D.A."/>
            <person name="Eisen J.A."/>
        </authorList>
    </citation>
    <scope>NUCLEOTIDE SEQUENCE [LARGE SCALE GENOMIC DNA]</scope>
    <source>
        <strain evidence="2 3">UCD-SED5</strain>
    </source>
</reference>
<keyword evidence="1" id="KW-0732">Signal</keyword>
<organism evidence="2 3">
    <name type="scientific">Rossellomorea vietnamensis</name>
    <dbReference type="NCBI Taxonomy" id="218284"/>
    <lineage>
        <taxon>Bacteria</taxon>
        <taxon>Bacillati</taxon>
        <taxon>Bacillota</taxon>
        <taxon>Bacilli</taxon>
        <taxon>Bacillales</taxon>
        <taxon>Bacillaceae</taxon>
        <taxon>Rossellomorea</taxon>
    </lineage>
</organism>
<dbReference type="PROSITE" id="PS51257">
    <property type="entry name" value="PROKAR_LIPOPROTEIN"/>
    <property type="match status" value="1"/>
</dbReference>
<feature type="chain" id="PRO_5038704764" description="DUF4468 domain-containing protein" evidence="1">
    <location>
        <begin position="18"/>
        <end position="170"/>
    </location>
</feature>
<evidence type="ECO:0000256" key="1">
    <source>
        <dbReference type="SAM" id="SignalP"/>
    </source>
</evidence>
<dbReference type="EMBL" id="LIXZ01000016">
    <property type="protein sequence ID" value="KPL58378.1"/>
    <property type="molecule type" value="Genomic_DNA"/>
</dbReference>
<dbReference type="AlphaFoldDB" id="A0A0N8GGF8"/>
<evidence type="ECO:0000313" key="3">
    <source>
        <dbReference type="Proteomes" id="UP000050398"/>
    </source>
</evidence>
<name>A0A0N8GGF8_9BACI</name>
<dbReference type="PATRIC" id="fig|218284.4.peg.1685"/>
<protein>
    <recommendedName>
        <fullName evidence="4">DUF4468 domain-containing protein</fullName>
    </recommendedName>
</protein>
<dbReference type="OrthoDB" id="2381403at2"/>
<feature type="signal peptide" evidence="1">
    <location>
        <begin position="1"/>
        <end position="17"/>
    </location>
</feature>
<gene>
    <name evidence="2" type="ORF">AM506_17330</name>
</gene>
<comment type="caution">
    <text evidence="2">The sequence shown here is derived from an EMBL/GenBank/DDBJ whole genome shotgun (WGS) entry which is preliminary data.</text>
</comment>
<dbReference type="RefSeq" id="WP_060673772.1">
    <property type="nucleotide sequence ID" value="NZ_LIXZ01000016.1"/>
</dbReference>
<proteinExistence type="predicted"/>